<reference evidence="1" key="1">
    <citation type="submission" date="2022-02" db="EMBL/GenBank/DDBJ databases">
        <authorList>
            <person name="Henning P.M."/>
            <person name="McCubbin A.G."/>
            <person name="Shore J.S."/>
        </authorList>
    </citation>
    <scope>NUCLEOTIDE SEQUENCE</scope>
    <source>
        <strain evidence="1">F60SS</strain>
        <tissue evidence="1">Leaves</tissue>
    </source>
</reference>
<dbReference type="InterPro" id="IPR032675">
    <property type="entry name" value="LRR_dom_sf"/>
</dbReference>
<comment type="caution">
    <text evidence="1">The sequence shown here is derived from an EMBL/GenBank/DDBJ whole genome shotgun (WGS) entry which is preliminary data.</text>
</comment>
<dbReference type="Proteomes" id="UP001141552">
    <property type="component" value="Unassembled WGS sequence"/>
</dbReference>
<evidence type="ECO:0008006" key="3">
    <source>
        <dbReference type="Google" id="ProtNLM"/>
    </source>
</evidence>
<gene>
    <name evidence="1" type="ORF">Tsubulata_030209</name>
</gene>
<keyword evidence="2" id="KW-1185">Reference proteome</keyword>
<proteinExistence type="predicted"/>
<name>A0A9Q0G2E2_9ROSI</name>
<sequence>MIVNVPNLQELFLQSNNLTGNILRKCTLSLRDLQVLSLQKNFLSNDPSNPELNLFTSLANYRALKMLYLDNNLFSGILPQSGKQFEWSYSNNCGQDGKSSTYGKFFKQDQWLDS</sequence>
<reference evidence="1" key="2">
    <citation type="journal article" date="2023" name="Plants (Basel)">
        <title>Annotation of the Turnera subulata (Passifloraceae) Draft Genome Reveals the S-Locus Evolved after the Divergence of Turneroideae from Passifloroideae in a Stepwise Manner.</title>
        <authorList>
            <person name="Henning P.M."/>
            <person name="Roalson E.H."/>
            <person name="Mir W."/>
            <person name="McCubbin A.G."/>
            <person name="Shore J.S."/>
        </authorList>
    </citation>
    <scope>NUCLEOTIDE SEQUENCE</scope>
    <source>
        <strain evidence="1">F60SS</strain>
    </source>
</reference>
<protein>
    <recommendedName>
        <fullName evidence="3">Leucine-rich repeat-containing N-terminal plant-type domain-containing protein</fullName>
    </recommendedName>
</protein>
<dbReference type="OrthoDB" id="676979at2759"/>
<dbReference type="InterPro" id="IPR001611">
    <property type="entry name" value="Leu-rich_rpt"/>
</dbReference>
<feature type="non-terminal residue" evidence="1">
    <location>
        <position position="114"/>
    </location>
</feature>
<dbReference type="Pfam" id="PF00560">
    <property type="entry name" value="LRR_1"/>
    <property type="match status" value="2"/>
</dbReference>
<evidence type="ECO:0000313" key="1">
    <source>
        <dbReference type="EMBL" id="KAJ4841089.1"/>
    </source>
</evidence>
<accession>A0A9Q0G2E2</accession>
<evidence type="ECO:0000313" key="2">
    <source>
        <dbReference type="Proteomes" id="UP001141552"/>
    </source>
</evidence>
<organism evidence="1 2">
    <name type="scientific">Turnera subulata</name>
    <dbReference type="NCBI Taxonomy" id="218843"/>
    <lineage>
        <taxon>Eukaryota</taxon>
        <taxon>Viridiplantae</taxon>
        <taxon>Streptophyta</taxon>
        <taxon>Embryophyta</taxon>
        <taxon>Tracheophyta</taxon>
        <taxon>Spermatophyta</taxon>
        <taxon>Magnoliopsida</taxon>
        <taxon>eudicotyledons</taxon>
        <taxon>Gunneridae</taxon>
        <taxon>Pentapetalae</taxon>
        <taxon>rosids</taxon>
        <taxon>fabids</taxon>
        <taxon>Malpighiales</taxon>
        <taxon>Passifloraceae</taxon>
        <taxon>Turnera</taxon>
    </lineage>
</organism>
<dbReference type="EMBL" id="JAKUCV010002887">
    <property type="protein sequence ID" value="KAJ4841089.1"/>
    <property type="molecule type" value="Genomic_DNA"/>
</dbReference>
<dbReference type="AlphaFoldDB" id="A0A9Q0G2E2"/>
<dbReference type="SUPFAM" id="SSF52058">
    <property type="entry name" value="L domain-like"/>
    <property type="match status" value="1"/>
</dbReference>
<dbReference type="Gene3D" id="3.80.10.10">
    <property type="entry name" value="Ribonuclease Inhibitor"/>
    <property type="match status" value="1"/>
</dbReference>